<dbReference type="AlphaFoldDB" id="A0A060C5J2"/>
<protein>
    <submittedName>
        <fullName evidence="2">CAZy families GH94|GT84 protein</fullName>
    </submittedName>
</protein>
<organism evidence="2">
    <name type="scientific">uncultured Dickeya sp</name>
    <dbReference type="NCBI Taxonomy" id="741653"/>
    <lineage>
        <taxon>Bacteria</taxon>
        <taxon>Pseudomonadati</taxon>
        <taxon>Pseudomonadota</taxon>
        <taxon>Gammaproteobacteria</taxon>
        <taxon>Enterobacterales</taxon>
        <taxon>Pectobacteriaceae</taxon>
        <taxon>Dickeya</taxon>
        <taxon>environmental samples</taxon>
    </lineage>
</organism>
<reference evidence="2" key="1">
    <citation type="journal article" date="2013" name="Environ. Microbiol.">
        <title>Seasonally variable intestinal metagenomes of the red palm weevil (Rhynchophorus ferrugineus).</title>
        <authorList>
            <person name="Jia S."/>
            <person name="Zhang X."/>
            <person name="Zhang G."/>
            <person name="Yin A."/>
            <person name="Zhang S."/>
            <person name="Li F."/>
            <person name="Wang L."/>
            <person name="Zhao D."/>
            <person name="Yun Q."/>
            <person name="Tala"/>
            <person name="Wang J."/>
            <person name="Sun G."/>
            <person name="Baabdullah M."/>
            <person name="Yu X."/>
            <person name="Hu S."/>
            <person name="Al-Mssallem I.S."/>
            <person name="Yu J."/>
        </authorList>
    </citation>
    <scope>NUCLEOTIDE SEQUENCE</scope>
</reference>
<sequence length="54" mass="6504">MWLPYALCRWVEVTGEHTLLEERVPYLTSPKLKPEERERYEEPQISREADSVWG</sequence>
<dbReference type="EMBL" id="KF120738">
    <property type="protein sequence ID" value="AIA88016.1"/>
    <property type="molecule type" value="Genomic_DNA"/>
</dbReference>
<accession>A0A060C5J2</accession>
<dbReference type="GO" id="GO:0005975">
    <property type="term" value="P:carbohydrate metabolic process"/>
    <property type="evidence" value="ECO:0007669"/>
    <property type="project" value="InterPro"/>
</dbReference>
<name>A0A060C5J2_9GAMM</name>
<dbReference type="Gene3D" id="1.50.10.10">
    <property type="match status" value="1"/>
</dbReference>
<evidence type="ECO:0000256" key="1">
    <source>
        <dbReference type="SAM" id="MobiDB-lite"/>
    </source>
</evidence>
<feature type="region of interest" description="Disordered" evidence="1">
    <location>
        <begin position="34"/>
        <end position="54"/>
    </location>
</feature>
<evidence type="ECO:0000313" key="2">
    <source>
        <dbReference type="EMBL" id="AIA88016.1"/>
    </source>
</evidence>
<dbReference type="InterPro" id="IPR012341">
    <property type="entry name" value="6hp_glycosidase-like_sf"/>
</dbReference>
<feature type="non-terminal residue" evidence="2">
    <location>
        <position position="54"/>
    </location>
</feature>
<proteinExistence type="predicted"/>